<organism evidence="3">
    <name type="scientific">hydrothermal vent metagenome</name>
    <dbReference type="NCBI Taxonomy" id="652676"/>
    <lineage>
        <taxon>unclassified sequences</taxon>
        <taxon>metagenomes</taxon>
        <taxon>ecological metagenomes</taxon>
    </lineage>
</organism>
<dbReference type="InterPro" id="IPR036457">
    <property type="entry name" value="PPM-type-like_dom_sf"/>
</dbReference>
<name>A0A3B1DSQ1_9ZZZZ</name>
<sequence length="432" mass="46262">MSQLRIAIADNDAHTDRAAWWCAEIPRHWPRPDLPPTCESVSFASLDATLAEHAGGRRQPGCPVVVLYTEAEHSRSRLMQLLDRLIGSHTPAVVLTDDPDTLRPELEAQGLPVEALNTDPRKIATIAHALVTRQTAIDLLATDLHVARAQQGGLSGEIGKLHEELQLAGSLQRRSLPKQLPEMEEYEFGVFFRPCGYVSGDIYDAVRIDEHRIAFVLADAVGHGVPAALLTLVIIRALRGSDEDTTSDHPLASPAETLDRVNLELCEQNQVGDRFATAVCGVIDTATGTVTLASAGHPPALVVDPAGAATAVEGGEGPLLGVFPEAEYTETSFALHAGHTLLFYSDGFETAFPEPDVAPDKAAANEAYIKHFARATTAADDRPGGMEVVIEHLAVDVDAQAGSLNQRDDLTIVALRRRAGTGTERKTTEAAA</sequence>
<dbReference type="EMBL" id="UOGK01000297">
    <property type="protein sequence ID" value="VAX39863.1"/>
    <property type="molecule type" value="Genomic_DNA"/>
</dbReference>
<feature type="domain" description="PPM-type phosphatase" evidence="2">
    <location>
        <begin position="183"/>
        <end position="417"/>
    </location>
</feature>
<proteinExistence type="predicted"/>
<reference evidence="3" key="1">
    <citation type="submission" date="2018-06" db="EMBL/GenBank/DDBJ databases">
        <authorList>
            <person name="Zhirakovskaya E."/>
        </authorList>
    </citation>
    <scope>NUCLEOTIDE SEQUENCE</scope>
</reference>
<dbReference type="PANTHER" id="PTHR43156:SF2">
    <property type="entry name" value="STAGE II SPORULATION PROTEIN E"/>
    <property type="match status" value="1"/>
</dbReference>
<evidence type="ECO:0000256" key="1">
    <source>
        <dbReference type="ARBA" id="ARBA00022801"/>
    </source>
</evidence>
<dbReference type="InterPro" id="IPR052016">
    <property type="entry name" value="Bact_Sigma-Reg"/>
</dbReference>
<dbReference type="Pfam" id="PF07228">
    <property type="entry name" value="SpoIIE"/>
    <property type="match status" value="1"/>
</dbReference>
<keyword evidence="1" id="KW-0378">Hydrolase</keyword>
<dbReference type="SMART" id="SM00331">
    <property type="entry name" value="PP2C_SIG"/>
    <property type="match status" value="1"/>
</dbReference>
<gene>
    <name evidence="3" type="ORF">MNBD_PLANCTO03-2076</name>
</gene>
<evidence type="ECO:0000313" key="3">
    <source>
        <dbReference type="EMBL" id="VAX39863.1"/>
    </source>
</evidence>
<dbReference type="AlphaFoldDB" id="A0A3B1DSQ1"/>
<dbReference type="InterPro" id="IPR001932">
    <property type="entry name" value="PPM-type_phosphatase-like_dom"/>
</dbReference>
<dbReference type="Gene3D" id="3.60.40.10">
    <property type="entry name" value="PPM-type phosphatase domain"/>
    <property type="match status" value="1"/>
</dbReference>
<dbReference type="GO" id="GO:0016791">
    <property type="term" value="F:phosphatase activity"/>
    <property type="evidence" value="ECO:0007669"/>
    <property type="project" value="TreeGrafter"/>
</dbReference>
<dbReference type="SUPFAM" id="SSF81606">
    <property type="entry name" value="PP2C-like"/>
    <property type="match status" value="1"/>
</dbReference>
<accession>A0A3B1DSQ1</accession>
<dbReference type="PANTHER" id="PTHR43156">
    <property type="entry name" value="STAGE II SPORULATION PROTEIN E-RELATED"/>
    <property type="match status" value="1"/>
</dbReference>
<evidence type="ECO:0000259" key="2">
    <source>
        <dbReference type="SMART" id="SM00331"/>
    </source>
</evidence>
<protein>
    <submittedName>
        <fullName evidence="3">Serine phosphatase RsbU, regulator of sigma subunit</fullName>
    </submittedName>
</protein>